<dbReference type="Proteomes" id="UP001295684">
    <property type="component" value="Unassembled WGS sequence"/>
</dbReference>
<evidence type="ECO:0000256" key="6">
    <source>
        <dbReference type="ARBA" id="ARBA00022837"/>
    </source>
</evidence>
<proteinExistence type="inferred from homology"/>
<dbReference type="Gene3D" id="1.10.510.10">
    <property type="entry name" value="Transferase(Phosphotransferase) domain 1"/>
    <property type="match status" value="1"/>
</dbReference>
<keyword evidence="6" id="KW-0106">Calcium</keyword>
<dbReference type="InterPro" id="IPR011993">
    <property type="entry name" value="PH-like_dom_sf"/>
</dbReference>
<keyword evidence="2" id="KW-0723">Serine/threonine-protein kinase</keyword>
<dbReference type="SUPFAM" id="SSF47473">
    <property type="entry name" value="EF-hand"/>
    <property type="match status" value="1"/>
</dbReference>
<evidence type="ECO:0000259" key="16">
    <source>
        <dbReference type="PROSITE" id="PS50222"/>
    </source>
</evidence>
<evidence type="ECO:0000313" key="18">
    <source>
        <dbReference type="Proteomes" id="UP001295684"/>
    </source>
</evidence>
<evidence type="ECO:0000256" key="3">
    <source>
        <dbReference type="ARBA" id="ARBA00022679"/>
    </source>
</evidence>
<accession>A0AAD1Y832</accession>
<name>A0AAD1Y832_EUPCR</name>
<evidence type="ECO:0000256" key="9">
    <source>
        <dbReference type="PIRSR" id="PIRSR630616-1"/>
    </source>
</evidence>
<dbReference type="EMBL" id="CAMPGE010028706">
    <property type="protein sequence ID" value="CAI2386219.1"/>
    <property type="molecule type" value="Genomic_DNA"/>
</dbReference>
<dbReference type="SMART" id="SM00220">
    <property type="entry name" value="S_TKc"/>
    <property type="match status" value="1"/>
</dbReference>
<dbReference type="GO" id="GO:0004674">
    <property type="term" value="F:protein serine/threonine kinase activity"/>
    <property type="evidence" value="ECO:0007669"/>
    <property type="project" value="UniProtKB-KW"/>
</dbReference>
<comment type="caution">
    <text evidence="17">The sequence shown here is derived from an EMBL/GenBank/DDBJ whole genome shotgun (WGS) entry which is preliminary data.</text>
</comment>
<feature type="binding site" evidence="10">
    <location>
        <position position="672"/>
    </location>
    <ligand>
        <name>ATP</name>
        <dbReference type="ChEBI" id="CHEBI:30616"/>
    </ligand>
</feature>
<sequence>METTESLTKQPSDKLEIIELDLINSKDYLKNVVYPYFLDIYNDLCQRSDDPDKGVDKVTMLEYSNLPGMVGERFFHLFDDDKDGYVSKKEFVKGFSRIFSSHLDTSLRLIFEFYDFDEDYLVNKEDIRIILSYVPICEMANKEREKEGKYTSGIGAETSFSDRKEAQGEIQELLDKMFENRSKINYEEFKKFNQEVTSEALLCILNTLRNSLPCTNNFYLYLRNYQKVLEKGTKATTLKESMKPSLSATPQIKSSPLASPSMGKKFLATSLLVSEKIQKKEIPKDLVKNDAQNALLKYALGSDSYEKISKEDSKRAEGAGLKSSVMASEAKSKRLMEIAKLQEDLNIDYNAVRMPNSKTKVNFKATKVLEEEKKSLNVIMDDNPTNNLLRSPSTFLKGTKKVPKELGKICICGRMPVMEGEDSCMLCEKKDIKMEGYLLRRAKKKNKLKKEWFSLLGRELYYYRSKKESQHKNLYVLVGVYIMKEDFIMFQGELKLFPFTLVFPHKTRTFYLLKELERDKWVKILKSVVGYADFFDFYNPQEIIGKGKFGVVKSALHLKTGKKVAVKILQKSEMSNKDLELQKREIEILKICQFPNIIRLLDIFENDTTLFLILEYLPGGDMFDYLQDRGFDIEESKAQEFVKKIANALEDLKPENILMSSKDDSADIKLSDFGLSKIIAPNERSDEPFGTISYAAPEVLLGEEYDKSVDLWSIGVVSYLLVSGTLPFDDDNEDLILERAINEEPDYHSPWIAKVSKEGKDFIKRCLSKDASKRLTLKEALNHPWLA</sequence>
<dbReference type="GO" id="GO:0005524">
    <property type="term" value="F:ATP binding"/>
    <property type="evidence" value="ECO:0007669"/>
    <property type="project" value="UniProtKB-UniRule"/>
</dbReference>
<keyword evidence="7 10" id="KW-0067">ATP-binding</keyword>
<dbReference type="Pfam" id="PF00069">
    <property type="entry name" value="Pkinase"/>
    <property type="match status" value="1"/>
</dbReference>
<feature type="binding site" evidence="10 12">
    <location>
        <position position="567"/>
    </location>
    <ligand>
        <name>ATP</name>
        <dbReference type="ChEBI" id="CHEBI:30616"/>
    </ligand>
</feature>
<dbReference type="InterPro" id="IPR018247">
    <property type="entry name" value="EF_Hand_1_Ca_BS"/>
</dbReference>
<dbReference type="PANTHER" id="PTHR24350">
    <property type="entry name" value="SERINE/THREONINE-PROTEIN KINASE IAL-RELATED"/>
    <property type="match status" value="1"/>
</dbReference>
<dbReference type="Gene3D" id="1.10.238.10">
    <property type="entry name" value="EF-hand"/>
    <property type="match status" value="1"/>
</dbReference>
<feature type="binding site" evidence="10">
    <location>
        <position position="548"/>
    </location>
    <ligand>
        <name>ATP</name>
        <dbReference type="ChEBI" id="CHEBI:30616"/>
    </ligand>
</feature>
<feature type="binding site" evidence="10">
    <location>
        <begin position="655"/>
        <end position="656"/>
    </location>
    <ligand>
        <name>ATP</name>
        <dbReference type="ChEBI" id="CHEBI:30616"/>
    </ligand>
</feature>
<evidence type="ECO:0000256" key="2">
    <source>
        <dbReference type="ARBA" id="ARBA00022527"/>
    </source>
</evidence>
<keyword evidence="4 10" id="KW-0547">Nucleotide-binding</keyword>
<dbReference type="AlphaFoldDB" id="A0AAD1Y832"/>
<evidence type="ECO:0000256" key="5">
    <source>
        <dbReference type="ARBA" id="ARBA00022777"/>
    </source>
</evidence>
<comment type="similarity">
    <text evidence="8">Belongs to the protein kinase superfamily. Ser/Thr protein kinase family. CDPK subfamily.</text>
</comment>
<dbReference type="InterPro" id="IPR011009">
    <property type="entry name" value="Kinase-like_dom_sf"/>
</dbReference>
<feature type="cross-link" description="Glycyl lysine isopeptide (Lys-Gly) (interchain with G-Cter in SUMO2)" evidence="11">
    <location>
        <position position="653"/>
    </location>
</feature>
<dbReference type="Gene3D" id="3.30.200.20">
    <property type="entry name" value="Phosphorylase Kinase, domain 1"/>
    <property type="match status" value="1"/>
</dbReference>
<evidence type="ECO:0000256" key="11">
    <source>
        <dbReference type="PIRSR" id="PIRSR630616-3"/>
    </source>
</evidence>
<evidence type="ECO:0000313" key="17">
    <source>
        <dbReference type="EMBL" id="CAI2386219.1"/>
    </source>
</evidence>
<dbReference type="InterPro" id="IPR017441">
    <property type="entry name" value="Protein_kinase_ATP_BS"/>
</dbReference>
<dbReference type="PROSITE" id="PS50222">
    <property type="entry name" value="EF_HAND_2"/>
    <property type="match status" value="1"/>
</dbReference>
<evidence type="ECO:0000256" key="10">
    <source>
        <dbReference type="PIRSR" id="PIRSR630616-2"/>
    </source>
</evidence>
<evidence type="ECO:0000256" key="1">
    <source>
        <dbReference type="ARBA" id="ARBA00011245"/>
    </source>
</evidence>
<evidence type="ECO:0000256" key="7">
    <source>
        <dbReference type="ARBA" id="ARBA00022840"/>
    </source>
</evidence>
<dbReference type="PROSITE" id="PS00107">
    <property type="entry name" value="PROTEIN_KINASE_ATP"/>
    <property type="match status" value="1"/>
</dbReference>
<feature type="domain" description="EF-hand" evidence="16">
    <location>
        <begin position="72"/>
        <end position="101"/>
    </location>
</feature>
<dbReference type="SUPFAM" id="SSF56112">
    <property type="entry name" value="Protein kinase-like (PK-like)"/>
    <property type="match status" value="1"/>
</dbReference>
<feature type="compositionally biased region" description="Polar residues" evidence="13">
    <location>
        <begin position="239"/>
        <end position="258"/>
    </location>
</feature>
<keyword evidence="18" id="KW-1185">Reference proteome</keyword>
<dbReference type="Pfam" id="PF00169">
    <property type="entry name" value="PH"/>
    <property type="match status" value="1"/>
</dbReference>
<dbReference type="PROSITE" id="PS50003">
    <property type="entry name" value="PH_DOMAIN"/>
    <property type="match status" value="1"/>
</dbReference>
<organism evidence="17 18">
    <name type="scientific">Euplotes crassus</name>
    <dbReference type="NCBI Taxonomy" id="5936"/>
    <lineage>
        <taxon>Eukaryota</taxon>
        <taxon>Sar</taxon>
        <taxon>Alveolata</taxon>
        <taxon>Ciliophora</taxon>
        <taxon>Intramacronucleata</taxon>
        <taxon>Spirotrichea</taxon>
        <taxon>Hypotrichia</taxon>
        <taxon>Euplotida</taxon>
        <taxon>Euplotidae</taxon>
        <taxon>Moneuplotes</taxon>
    </lineage>
</organism>
<dbReference type="InterPro" id="IPR000719">
    <property type="entry name" value="Prot_kinase_dom"/>
</dbReference>
<comment type="subunit">
    <text evidence="1">Monomer.</text>
</comment>
<dbReference type="InterPro" id="IPR011992">
    <property type="entry name" value="EF-hand-dom_pair"/>
</dbReference>
<evidence type="ECO:0000256" key="13">
    <source>
        <dbReference type="SAM" id="MobiDB-lite"/>
    </source>
</evidence>
<dbReference type="Gene3D" id="2.30.29.30">
    <property type="entry name" value="Pleckstrin-homology domain (PH domain)/Phosphotyrosine-binding domain (PTB)"/>
    <property type="match status" value="1"/>
</dbReference>
<gene>
    <name evidence="17" type="ORF">ECRASSUSDP1_LOCUS27826</name>
</gene>
<dbReference type="SUPFAM" id="SSF50729">
    <property type="entry name" value="PH domain-like"/>
    <property type="match status" value="1"/>
</dbReference>
<dbReference type="FunFam" id="1.10.510.10:FF:000571">
    <property type="entry name" value="Maternal embryonic leucine zipper kinase"/>
    <property type="match status" value="1"/>
</dbReference>
<evidence type="ECO:0000259" key="15">
    <source>
        <dbReference type="PROSITE" id="PS50011"/>
    </source>
</evidence>
<evidence type="ECO:0000259" key="14">
    <source>
        <dbReference type="PROSITE" id="PS50003"/>
    </source>
</evidence>
<dbReference type="GO" id="GO:0005509">
    <property type="term" value="F:calcium ion binding"/>
    <property type="evidence" value="ECO:0007669"/>
    <property type="project" value="InterPro"/>
</dbReference>
<dbReference type="CDD" id="cd05117">
    <property type="entry name" value="STKc_CAMK"/>
    <property type="match status" value="1"/>
</dbReference>
<keyword evidence="5" id="KW-0418">Kinase</keyword>
<evidence type="ECO:0000256" key="8">
    <source>
        <dbReference type="ARBA" id="ARBA00024334"/>
    </source>
</evidence>
<dbReference type="FunFam" id="3.30.200.20:FF:000003">
    <property type="entry name" value="Non-specific serine/threonine protein kinase"/>
    <property type="match status" value="1"/>
</dbReference>
<evidence type="ECO:0000256" key="12">
    <source>
        <dbReference type="PROSITE-ProRule" id="PRU10141"/>
    </source>
</evidence>
<protein>
    <submittedName>
        <fullName evidence="17">Uncharacterized protein</fullName>
    </submittedName>
</protein>
<feature type="active site" description="Proton acceptor" evidence="9">
    <location>
        <position position="651"/>
    </location>
</feature>
<dbReference type="InterPro" id="IPR030616">
    <property type="entry name" value="Aur-like"/>
</dbReference>
<feature type="domain" description="PH" evidence="14">
    <location>
        <begin position="431"/>
        <end position="530"/>
    </location>
</feature>
<keyword evidence="3" id="KW-0808">Transferase</keyword>
<dbReference type="SMART" id="SM00233">
    <property type="entry name" value="PH"/>
    <property type="match status" value="1"/>
</dbReference>
<dbReference type="InterPro" id="IPR002048">
    <property type="entry name" value="EF_hand_dom"/>
</dbReference>
<evidence type="ECO:0000256" key="4">
    <source>
        <dbReference type="ARBA" id="ARBA00022741"/>
    </source>
</evidence>
<feature type="domain" description="Protein kinase" evidence="15">
    <location>
        <begin position="538"/>
        <end position="786"/>
    </location>
</feature>
<dbReference type="InterPro" id="IPR001849">
    <property type="entry name" value="PH_domain"/>
</dbReference>
<dbReference type="PROSITE" id="PS50011">
    <property type="entry name" value="PROTEIN_KINASE_DOM"/>
    <property type="match status" value="1"/>
</dbReference>
<dbReference type="PROSITE" id="PS00018">
    <property type="entry name" value="EF_HAND_1"/>
    <property type="match status" value="1"/>
</dbReference>
<feature type="region of interest" description="Disordered" evidence="13">
    <location>
        <begin position="239"/>
        <end position="259"/>
    </location>
</feature>
<reference evidence="17" key="1">
    <citation type="submission" date="2023-07" db="EMBL/GenBank/DDBJ databases">
        <authorList>
            <consortium name="AG Swart"/>
            <person name="Singh M."/>
            <person name="Singh A."/>
            <person name="Seah K."/>
            <person name="Emmerich C."/>
        </authorList>
    </citation>
    <scope>NUCLEOTIDE SEQUENCE</scope>
    <source>
        <strain evidence="17">DP1</strain>
    </source>
</reference>